<evidence type="ECO:0000313" key="2">
    <source>
        <dbReference type="Proteomes" id="UP000322244"/>
    </source>
</evidence>
<dbReference type="InterPro" id="IPR027417">
    <property type="entry name" value="P-loop_NTPase"/>
</dbReference>
<protein>
    <submittedName>
        <fullName evidence="1">Sulfotransferase family protein</fullName>
    </submittedName>
</protein>
<dbReference type="AlphaFoldDB" id="A0A5A7SER2"/>
<dbReference type="EMBL" id="VLNY01000002">
    <property type="protein sequence ID" value="KAA0024074.1"/>
    <property type="molecule type" value="Genomic_DNA"/>
</dbReference>
<evidence type="ECO:0000313" key="1">
    <source>
        <dbReference type="EMBL" id="KAA0024074.1"/>
    </source>
</evidence>
<dbReference type="GO" id="GO:0016740">
    <property type="term" value="F:transferase activity"/>
    <property type="evidence" value="ECO:0007669"/>
    <property type="project" value="UniProtKB-KW"/>
</dbReference>
<keyword evidence="2" id="KW-1185">Reference proteome</keyword>
<reference evidence="1 2" key="1">
    <citation type="submission" date="2019-07" db="EMBL/GenBank/DDBJ databases">
        <title>Rhodococcus cavernicolus sp. nov., isolated from a cave.</title>
        <authorList>
            <person name="Lee S.D."/>
        </authorList>
    </citation>
    <scope>NUCLEOTIDE SEQUENCE [LARGE SCALE GENOMIC DNA]</scope>
    <source>
        <strain evidence="1 2">C1-24</strain>
    </source>
</reference>
<organism evidence="1 2">
    <name type="scientific">Antrihabitans cavernicola</name>
    <dbReference type="NCBI Taxonomy" id="2495913"/>
    <lineage>
        <taxon>Bacteria</taxon>
        <taxon>Bacillati</taxon>
        <taxon>Actinomycetota</taxon>
        <taxon>Actinomycetes</taxon>
        <taxon>Mycobacteriales</taxon>
        <taxon>Nocardiaceae</taxon>
        <taxon>Antrihabitans</taxon>
    </lineage>
</organism>
<name>A0A5A7SER2_9NOCA</name>
<dbReference type="OrthoDB" id="5144031at2"/>
<accession>A0A5A7SER2</accession>
<sequence length="374" mass="42070">MPPASQQRVYLHVGLPKTGTTYLQDRLWRNRDAAQRSGLLYPGDFQQAHHHAALELQPTRYLDWVDPAHAGIWDRLVDQVRKWPRTSVISHELFATVSAERAAQVLDDLSFAEVHVVCTARDLGRQIPSVWQENIKNQHTTTFAEFVADIKRPGSAPGREPFWEFQDLPRILRTWGATVPADRVHVVTVPGRGSSQQMLWQRFTATLGVDSTLLDRKVPTGNHSLGPTQLEVLRRVNSHLVGNVAWSRYESMVKEQLIGAMIADSERGTLPSLSDDDQRWAESLAHEFIDDIAATGYSVVGDLDDLIPTRAAADAVSPPSEGEVLEATVEALSTLVRTVPLPPVRERPITHLKRAVRIQQRRLQALRLRRVPHR</sequence>
<dbReference type="Proteomes" id="UP000322244">
    <property type="component" value="Unassembled WGS sequence"/>
</dbReference>
<dbReference type="RefSeq" id="WP_149429234.1">
    <property type="nucleotide sequence ID" value="NZ_VLNY01000002.1"/>
</dbReference>
<gene>
    <name evidence="1" type="ORF">FOY51_05785</name>
</gene>
<proteinExistence type="predicted"/>
<dbReference type="Gene3D" id="3.40.50.300">
    <property type="entry name" value="P-loop containing nucleotide triphosphate hydrolases"/>
    <property type="match status" value="1"/>
</dbReference>
<dbReference type="SUPFAM" id="SSF52540">
    <property type="entry name" value="P-loop containing nucleoside triphosphate hydrolases"/>
    <property type="match status" value="1"/>
</dbReference>
<comment type="caution">
    <text evidence="1">The sequence shown here is derived from an EMBL/GenBank/DDBJ whole genome shotgun (WGS) entry which is preliminary data.</text>
</comment>
<keyword evidence="1" id="KW-0808">Transferase</keyword>